<keyword evidence="3" id="KW-0677">Repeat</keyword>
<dbReference type="Pfam" id="PF19127">
    <property type="entry name" value="Choline_bind_3"/>
    <property type="match status" value="2"/>
</dbReference>
<dbReference type="SUPFAM" id="SSF54001">
    <property type="entry name" value="Cysteine proteinases"/>
    <property type="match status" value="1"/>
</dbReference>
<keyword evidence="10" id="KW-1185">Reference proteome</keyword>
<evidence type="ECO:0000256" key="7">
    <source>
        <dbReference type="SAM" id="SignalP"/>
    </source>
</evidence>
<dbReference type="OrthoDB" id="9808890at2"/>
<evidence type="ECO:0000256" key="2">
    <source>
        <dbReference type="ARBA" id="ARBA00022670"/>
    </source>
</evidence>
<evidence type="ECO:0000259" key="8">
    <source>
        <dbReference type="PROSITE" id="PS51935"/>
    </source>
</evidence>
<protein>
    <recommendedName>
        <fullName evidence="8">NlpC/P60 domain-containing protein</fullName>
    </recommendedName>
</protein>
<keyword evidence="2" id="KW-0645">Protease</keyword>
<dbReference type="Pfam" id="PF00877">
    <property type="entry name" value="NLPC_P60"/>
    <property type="match status" value="1"/>
</dbReference>
<comment type="caution">
    <text evidence="9">The sequence shown here is derived from an EMBL/GenBank/DDBJ whole genome shotgun (WGS) entry which is preliminary data.</text>
</comment>
<dbReference type="InterPro" id="IPR000064">
    <property type="entry name" value="NLP_P60_dom"/>
</dbReference>
<feature type="repeat" description="Cell wall-binding" evidence="6">
    <location>
        <begin position="81"/>
        <end position="100"/>
    </location>
</feature>
<dbReference type="PROSITE" id="PS51935">
    <property type="entry name" value="NLPC_P60"/>
    <property type="match status" value="1"/>
</dbReference>
<dbReference type="SUPFAM" id="SSF69360">
    <property type="entry name" value="Cell wall binding repeat"/>
    <property type="match status" value="1"/>
</dbReference>
<keyword evidence="4" id="KW-0378">Hydrolase</keyword>
<dbReference type="RefSeq" id="WP_075820298.1">
    <property type="nucleotide sequence ID" value="NZ_CAPDVV010000189.1"/>
</dbReference>
<dbReference type="AlphaFoldDB" id="A0A1U7NEP2"/>
<evidence type="ECO:0000256" key="5">
    <source>
        <dbReference type="ARBA" id="ARBA00022807"/>
    </source>
</evidence>
<keyword evidence="7" id="KW-0732">Signal</keyword>
<dbReference type="GO" id="GO:0008234">
    <property type="term" value="F:cysteine-type peptidase activity"/>
    <property type="evidence" value="ECO:0007669"/>
    <property type="project" value="UniProtKB-KW"/>
</dbReference>
<feature type="domain" description="NlpC/P60" evidence="8">
    <location>
        <begin position="175"/>
        <end position="306"/>
    </location>
</feature>
<evidence type="ECO:0000313" key="10">
    <source>
        <dbReference type="Proteomes" id="UP000186341"/>
    </source>
</evidence>
<evidence type="ECO:0000256" key="4">
    <source>
        <dbReference type="ARBA" id="ARBA00022801"/>
    </source>
</evidence>
<feature type="signal peptide" evidence="7">
    <location>
        <begin position="1"/>
        <end position="28"/>
    </location>
</feature>
<reference evidence="9 10" key="1">
    <citation type="submission" date="2016-11" db="EMBL/GenBank/DDBJ databases">
        <title>Description of two novel members of the family Erysipelotrichaceae: Ileibacterium lipovorans gen. nov., sp. nov. and Dubosiella newyorkensis, gen. nov., sp. nov.</title>
        <authorList>
            <person name="Cox L.M."/>
            <person name="Sohn J."/>
            <person name="Tyrrell K.L."/>
            <person name="Citron D.M."/>
            <person name="Lawson P.A."/>
            <person name="Patel N.B."/>
            <person name="Iizumi T."/>
            <person name="Perez-Perez G.I."/>
            <person name="Goldstein E.J."/>
            <person name="Blaser M.J."/>
        </authorList>
    </citation>
    <scope>NUCLEOTIDE SEQUENCE [LARGE SCALE GENOMIC DNA]</scope>
    <source>
        <strain evidence="9 10">NYU-BL-A3</strain>
    </source>
</reference>
<feature type="chain" id="PRO_5012685307" description="NlpC/P60 domain-containing protein" evidence="7">
    <location>
        <begin position="29"/>
        <end position="306"/>
    </location>
</feature>
<dbReference type="GO" id="GO:0006508">
    <property type="term" value="P:proteolysis"/>
    <property type="evidence" value="ECO:0007669"/>
    <property type="project" value="UniProtKB-KW"/>
</dbReference>
<dbReference type="EMBL" id="MPJW01000174">
    <property type="protein sequence ID" value="OLU38218.1"/>
    <property type="molecule type" value="Genomic_DNA"/>
</dbReference>
<comment type="similarity">
    <text evidence="1">Belongs to the peptidase C40 family.</text>
</comment>
<evidence type="ECO:0000256" key="3">
    <source>
        <dbReference type="ARBA" id="ARBA00022737"/>
    </source>
</evidence>
<dbReference type="PROSITE" id="PS51170">
    <property type="entry name" value="CW"/>
    <property type="match status" value="1"/>
</dbReference>
<proteinExistence type="inferred from homology"/>
<evidence type="ECO:0000256" key="6">
    <source>
        <dbReference type="PROSITE-ProRule" id="PRU00591"/>
    </source>
</evidence>
<dbReference type="GeneID" id="82203270"/>
<gene>
    <name evidence="9" type="ORF">BO222_08840</name>
</gene>
<dbReference type="Gene3D" id="2.10.270.10">
    <property type="entry name" value="Cholin Binding"/>
    <property type="match status" value="2"/>
</dbReference>
<evidence type="ECO:0000313" key="9">
    <source>
        <dbReference type="EMBL" id="OLU38218.1"/>
    </source>
</evidence>
<dbReference type="InterPro" id="IPR018337">
    <property type="entry name" value="Cell_wall/Cho-bd_repeat"/>
</dbReference>
<evidence type="ECO:0000256" key="1">
    <source>
        <dbReference type="ARBA" id="ARBA00007074"/>
    </source>
</evidence>
<dbReference type="InterPro" id="IPR038765">
    <property type="entry name" value="Papain-like_cys_pep_sf"/>
</dbReference>
<dbReference type="Proteomes" id="UP000186341">
    <property type="component" value="Unassembled WGS sequence"/>
</dbReference>
<keyword evidence="5" id="KW-0788">Thiol protease</keyword>
<name>A0A1U7NEP2_9FIRM</name>
<organism evidence="9 10">
    <name type="scientific">Ileibacterium valens</name>
    <dbReference type="NCBI Taxonomy" id="1862668"/>
    <lineage>
        <taxon>Bacteria</taxon>
        <taxon>Bacillati</taxon>
        <taxon>Bacillota</taxon>
        <taxon>Erysipelotrichia</taxon>
        <taxon>Erysipelotrichales</taxon>
        <taxon>Erysipelotrichaceae</taxon>
        <taxon>Ileibacterium</taxon>
    </lineage>
</organism>
<accession>A0A1U7NEP2</accession>
<sequence length="306" mass="33365">MKMTKRARLSIAALTCAVSFLNAAPVMAAEKTDNAQKTAAGSYVSGLSEKNKTENNDLSSKTGIVKEGDKTYYLNQFGEKETGLKEENGKKYFFNNDGTMASGFVEVNGSTYYFSRQNGEMLNGKIDLDGKSYYLQEDGELITGWKTENGQKKYYEENGAAVKNAEKTINGKRYAFDEQGVMLTNSSKNGYDYGQDGVGTPNKSAYQKIADAALAQVGVMQDCTMLVTNSLRAVGINFHGWPEEYLSLGPTTNNPVPGDIIVYSGHVAIYIGDGKAVHGGFMGNQTKIWTVECTNPFIAFVHPTLP</sequence>